<keyword evidence="2" id="KW-1185">Reference proteome</keyword>
<reference evidence="1" key="1">
    <citation type="journal article" date="2023" name="Insect Mol. Biol.">
        <title>Genome sequencing provides insights into the evolution of gene families encoding plant cell wall-degrading enzymes in longhorned beetles.</title>
        <authorList>
            <person name="Shin N.R."/>
            <person name="Okamura Y."/>
            <person name="Kirsch R."/>
            <person name="Pauchet Y."/>
        </authorList>
    </citation>
    <scope>NUCLEOTIDE SEQUENCE</scope>
    <source>
        <strain evidence="1">MMC_N1</strain>
    </source>
</reference>
<gene>
    <name evidence="1" type="ORF">NQ317_010459</name>
</gene>
<comment type="caution">
    <text evidence="1">The sequence shown here is derived from an EMBL/GenBank/DDBJ whole genome shotgun (WGS) entry which is preliminary data.</text>
</comment>
<organism evidence="1 2">
    <name type="scientific">Molorchus minor</name>
    <dbReference type="NCBI Taxonomy" id="1323400"/>
    <lineage>
        <taxon>Eukaryota</taxon>
        <taxon>Metazoa</taxon>
        <taxon>Ecdysozoa</taxon>
        <taxon>Arthropoda</taxon>
        <taxon>Hexapoda</taxon>
        <taxon>Insecta</taxon>
        <taxon>Pterygota</taxon>
        <taxon>Neoptera</taxon>
        <taxon>Endopterygota</taxon>
        <taxon>Coleoptera</taxon>
        <taxon>Polyphaga</taxon>
        <taxon>Cucujiformia</taxon>
        <taxon>Chrysomeloidea</taxon>
        <taxon>Cerambycidae</taxon>
        <taxon>Lamiinae</taxon>
        <taxon>Monochamini</taxon>
        <taxon>Molorchus</taxon>
    </lineage>
</organism>
<dbReference type="Proteomes" id="UP001162164">
    <property type="component" value="Unassembled WGS sequence"/>
</dbReference>
<dbReference type="EMBL" id="JAPWTJ010000077">
    <property type="protein sequence ID" value="KAJ8983368.1"/>
    <property type="molecule type" value="Genomic_DNA"/>
</dbReference>
<accession>A0ABQ9JZ45</accession>
<evidence type="ECO:0000313" key="2">
    <source>
        <dbReference type="Proteomes" id="UP001162164"/>
    </source>
</evidence>
<protein>
    <submittedName>
        <fullName evidence="1">Uncharacterized protein</fullName>
    </submittedName>
</protein>
<sequence>MYRQAIYYRRRTSVIFQRAALLYVAEFIIKIKHSNNIENNILPCFIKLIIFNYYNGINKVVTGKDERQFRILVMVLKNVFITAFHVTDLVGIVPTLAKYERLIHYRFNRSATNLINGVCHRHRSEIRIVVQR</sequence>
<proteinExistence type="predicted"/>
<evidence type="ECO:0000313" key="1">
    <source>
        <dbReference type="EMBL" id="KAJ8983368.1"/>
    </source>
</evidence>
<name>A0ABQ9JZ45_9CUCU</name>